<reference evidence="1 2" key="1">
    <citation type="journal article" date="2023" name="Nucleic Acids Res.">
        <title>The hologenome of Daphnia magna reveals possible DNA methylation and microbiome-mediated evolution of the host genome.</title>
        <authorList>
            <person name="Chaturvedi A."/>
            <person name="Li X."/>
            <person name="Dhandapani V."/>
            <person name="Marshall H."/>
            <person name="Kissane S."/>
            <person name="Cuenca-Cambronero M."/>
            <person name="Asole G."/>
            <person name="Calvet F."/>
            <person name="Ruiz-Romero M."/>
            <person name="Marangio P."/>
            <person name="Guigo R."/>
            <person name="Rago D."/>
            <person name="Mirbahai L."/>
            <person name="Eastwood N."/>
            <person name="Colbourne J.K."/>
            <person name="Zhou J."/>
            <person name="Mallon E."/>
            <person name="Orsini L."/>
        </authorList>
    </citation>
    <scope>NUCLEOTIDE SEQUENCE [LARGE SCALE GENOMIC DNA]</scope>
    <source>
        <strain evidence="1">LRV0_1</strain>
    </source>
</reference>
<dbReference type="EMBL" id="JAOYFB010000002">
    <property type="protein sequence ID" value="KAK4007838.1"/>
    <property type="molecule type" value="Genomic_DNA"/>
</dbReference>
<dbReference type="Proteomes" id="UP001234178">
    <property type="component" value="Unassembled WGS sequence"/>
</dbReference>
<gene>
    <name evidence="1" type="ORF">OUZ56_012989</name>
</gene>
<keyword evidence="2" id="KW-1185">Reference proteome</keyword>
<sequence length="96" mass="10601">MYLPRINRRVSPNLNTRLDFYSLATEERNKKKIVIMASQSKLVESFAPQIGLSVSPYRETIFSPTTFCLAFGSIEQQLPQNGCPIGTGQACSSGSL</sequence>
<protein>
    <submittedName>
        <fullName evidence="1">Uncharacterized protein</fullName>
    </submittedName>
</protein>
<accession>A0ABQ9Z4K9</accession>
<comment type="caution">
    <text evidence="1">The sequence shown here is derived from an EMBL/GenBank/DDBJ whole genome shotgun (WGS) entry which is preliminary data.</text>
</comment>
<proteinExistence type="predicted"/>
<organism evidence="1 2">
    <name type="scientific">Daphnia magna</name>
    <dbReference type="NCBI Taxonomy" id="35525"/>
    <lineage>
        <taxon>Eukaryota</taxon>
        <taxon>Metazoa</taxon>
        <taxon>Ecdysozoa</taxon>
        <taxon>Arthropoda</taxon>
        <taxon>Crustacea</taxon>
        <taxon>Branchiopoda</taxon>
        <taxon>Diplostraca</taxon>
        <taxon>Cladocera</taxon>
        <taxon>Anomopoda</taxon>
        <taxon>Daphniidae</taxon>
        <taxon>Daphnia</taxon>
    </lineage>
</organism>
<evidence type="ECO:0000313" key="2">
    <source>
        <dbReference type="Proteomes" id="UP001234178"/>
    </source>
</evidence>
<name>A0ABQ9Z4K9_9CRUS</name>
<evidence type="ECO:0000313" key="1">
    <source>
        <dbReference type="EMBL" id="KAK4007838.1"/>
    </source>
</evidence>